<evidence type="ECO:0000313" key="12">
    <source>
        <dbReference type="Proteomes" id="UP000005744"/>
    </source>
</evidence>
<feature type="transmembrane region" description="Helical" evidence="9">
    <location>
        <begin position="91"/>
        <end position="109"/>
    </location>
</feature>
<dbReference type="InterPro" id="IPR045062">
    <property type="entry name" value="Cyt_c_biogenesis_CcsA/CcmC"/>
</dbReference>
<keyword evidence="9" id="KW-0813">Transport</keyword>
<comment type="subcellular location">
    <subcellularLocation>
        <location evidence="9">Cell inner membrane</location>
    </subcellularLocation>
    <subcellularLocation>
        <location evidence="2">Membrane</location>
        <topology evidence="2">Multi-pass membrane protein</topology>
    </subcellularLocation>
</comment>
<evidence type="ECO:0000256" key="4">
    <source>
        <dbReference type="ARBA" id="ARBA00016463"/>
    </source>
</evidence>
<dbReference type="InterPro" id="IPR003557">
    <property type="entry name" value="Cyt_c_biogenesis_CcmC"/>
</dbReference>
<dbReference type="PANTHER" id="PTHR30071:SF1">
    <property type="entry name" value="CYTOCHROME B_B6 PROTEIN-RELATED"/>
    <property type="match status" value="1"/>
</dbReference>
<evidence type="ECO:0000256" key="8">
    <source>
        <dbReference type="ARBA" id="ARBA00023136"/>
    </source>
</evidence>
<gene>
    <name evidence="9" type="primary">ccmC</name>
    <name evidence="11" type="ORF">BegalDRAFT_2464</name>
</gene>
<dbReference type="EMBL" id="JH600070">
    <property type="protein sequence ID" value="EIJ43313.1"/>
    <property type="molecule type" value="Genomic_DNA"/>
</dbReference>
<evidence type="ECO:0000256" key="5">
    <source>
        <dbReference type="ARBA" id="ARBA00022692"/>
    </source>
</evidence>
<dbReference type="PRINTS" id="PR01386">
    <property type="entry name" value="CCMCBIOGNSIS"/>
</dbReference>
<keyword evidence="6 9" id="KW-0201">Cytochrome c-type biogenesis</keyword>
<organism evidence="11 12">
    <name type="scientific">Beggiatoa alba B18LD</name>
    <dbReference type="NCBI Taxonomy" id="395493"/>
    <lineage>
        <taxon>Bacteria</taxon>
        <taxon>Pseudomonadati</taxon>
        <taxon>Pseudomonadota</taxon>
        <taxon>Gammaproteobacteria</taxon>
        <taxon>Thiotrichales</taxon>
        <taxon>Thiotrichaceae</taxon>
        <taxon>Beggiatoa</taxon>
    </lineage>
</organism>
<name>I3CI70_9GAMM</name>
<feature type="transmembrane region" description="Helical" evidence="9">
    <location>
        <begin position="64"/>
        <end position="84"/>
    </location>
</feature>
<comment type="similarity">
    <text evidence="3 9">Belongs to the CcmC/CycZ/HelC family.</text>
</comment>
<dbReference type="RefSeq" id="WP_002690400.1">
    <property type="nucleotide sequence ID" value="NZ_JH600070.1"/>
</dbReference>
<evidence type="ECO:0000256" key="7">
    <source>
        <dbReference type="ARBA" id="ARBA00022989"/>
    </source>
</evidence>
<evidence type="ECO:0000256" key="6">
    <source>
        <dbReference type="ARBA" id="ARBA00022748"/>
    </source>
</evidence>
<comment type="function">
    <text evidence="1 9">Required for the export of heme to the periplasm for the biogenesis of c-type cytochromes.</text>
</comment>
<feature type="domain" description="Cytochrome c assembly protein" evidence="10">
    <location>
        <begin position="14"/>
        <end position="184"/>
    </location>
</feature>
<evidence type="ECO:0000256" key="1">
    <source>
        <dbReference type="ARBA" id="ARBA00002442"/>
    </source>
</evidence>
<dbReference type="GO" id="GO:0005886">
    <property type="term" value="C:plasma membrane"/>
    <property type="evidence" value="ECO:0007669"/>
    <property type="project" value="UniProtKB-SubCell"/>
</dbReference>
<feature type="transmembrane region" description="Helical" evidence="9">
    <location>
        <begin position="21"/>
        <end position="44"/>
    </location>
</feature>
<keyword evidence="12" id="KW-1185">Reference proteome</keyword>
<dbReference type="OrthoDB" id="9778550at2"/>
<dbReference type="Pfam" id="PF01578">
    <property type="entry name" value="Cytochrom_C_asm"/>
    <property type="match status" value="1"/>
</dbReference>
<dbReference type="Proteomes" id="UP000005744">
    <property type="component" value="Unassembled WGS sequence"/>
</dbReference>
<dbReference type="NCBIfam" id="TIGR01191">
    <property type="entry name" value="ccmC"/>
    <property type="match status" value="1"/>
</dbReference>
<keyword evidence="9" id="KW-1003">Cell membrane</keyword>
<evidence type="ECO:0000256" key="3">
    <source>
        <dbReference type="ARBA" id="ARBA00005840"/>
    </source>
</evidence>
<dbReference type="STRING" id="395493.BegalDRAFT_2464"/>
<dbReference type="GO" id="GO:0020037">
    <property type="term" value="F:heme binding"/>
    <property type="evidence" value="ECO:0007669"/>
    <property type="project" value="InterPro"/>
</dbReference>
<protein>
    <recommendedName>
        <fullName evidence="4 9">Heme exporter protein C</fullName>
    </recommendedName>
    <alternativeName>
        <fullName evidence="9">Cytochrome c-type biogenesis protein</fullName>
    </alternativeName>
</protein>
<feature type="transmembrane region" description="Helical" evidence="9">
    <location>
        <begin position="161"/>
        <end position="180"/>
    </location>
</feature>
<keyword evidence="8 9" id="KW-0472">Membrane</keyword>
<dbReference type="PANTHER" id="PTHR30071">
    <property type="entry name" value="HEME EXPORTER PROTEIN C"/>
    <property type="match status" value="1"/>
</dbReference>
<dbReference type="InterPro" id="IPR002541">
    <property type="entry name" value="Cyt_c_assembly"/>
</dbReference>
<proteinExistence type="inferred from homology"/>
<evidence type="ECO:0000256" key="2">
    <source>
        <dbReference type="ARBA" id="ARBA00004141"/>
    </source>
</evidence>
<reference evidence="11 12" key="1">
    <citation type="submission" date="2011-11" db="EMBL/GenBank/DDBJ databases">
        <title>Improved High-Quality Draft sequence of Beggiatoa alba B18lD.</title>
        <authorList>
            <consortium name="US DOE Joint Genome Institute"/>
            <person name="Lucas S."/>
            <person name="Han J."/>
            <person name="Lapidus A."/>
            <person name="Cheng J.-F."/>
            <person name="Goodwin L."/>
            <person name="Pitluck S."/>
            <person name="Peters L."/>
            <person name="Mikhailova N."/>
            <person name="Held B."/>
            <person name="Detter J.C."/>
            <person name="Han C."/>
            <person name="Tapia R."/>
            <person name="Land M."/>
            <person name="Hauser L."/>
            <person name="Kyrpides N."/>
            <person name="Ivanova N."/>
            <person name="Pagani I."/>
            <person name="Samuel K."/>
            <person name="Teske A."/>
            <person name="Mueller J."/>
            <person name="Woyke T."/>
        </authorList>
    </citation>
    <scope>NUCLEOTIDE SEQUENCE [LARGE SCALE GENOMIC DNA]</scope>
    <source>
        <strain evidence="11 12">B18LD</strain>
    </source>
</reference>
<feature type="transmembrane region" description="Helical" evidence="9">
    <location>
        <begin position="200"/>
        <end position="222"/>
    </location>
</feature>
<sequence length="256" mass="28702">MWAFLHKLSSPPYFYSFAGRVIPYLAWTCTVLLLIGLYQALIVAPVDYQQGHSYRIMFVHVPSAWMGMFIYAFMAVSAAIGIIWKIKLADIMAACAAPIGASFAFLALVTGSLWGKPMWGTWWAWDARLTSTLIMFFLYLGIIALNSAIEDKRNAARASGILAIVGAVNLPIIKFSVDWWNSLHQGSTISILKMKSNIDINMLIPLLIMVFAFQIFFALVLLMRARNEVLEREKNSKWVSVLFTATPHLPAEKSTT</sequence>
<dbReference type="GO" id="GO:0017004">
    <property type="term" value="P:cytochrome complex assembly"/>
    <property type="evidence" value="ECO:0007669"/>
    <property type="project" value="UniProtKB-KW"/>
</dbReference>
<accession>I3CI70</accession>
<keyword evidence="9" id="KW-0997">Cell inner membrane</keyword>
<dbReference type="HOGENOM" id="CLU_066538_2_1_6"/>
<dbReference type="eggNOG" id="COG0755">
    <property type="taxonomic scope" value="Bacteria"/>
</dbReference>
<evidence type="ECO:0000256" key="9">
    <source>
        <dbReference type="RuleBase" id="RU364092"/>
    </source>
</evidence>
<evidence type="ECO:0000313" key="11">
    <source>
        <dbReference type="EMBL" id="EIJ43313.1"/>
    </source>
</evidence>
<evidence type="ECO:0000259" key="10">
    <source>
        <dbReference type="Pfam" id="PF01578"/>
    </source>
</evidence>
<dbReference type="GO" id="GO:0015232">
    <property type="term" value="F:heme transmembrane transporter activity"/>
    <property type="evidence" value="ECO:0007669"/>
    <property type="project" value="InterPro"/>
</dbReference>
<feature type="transmembrane region" description="Helical" evidence="9">
    <location>
        <begin position="129"/>
        <end position="149"/>
    </location>
</feature>
<keyword evidence="5 9" id="KW-0812">Transmembrane</keyword>
<dbReference type="AlphaFoldDB" id="I3CI70"/>
<keyword evidence="7 9" id="KW-1133">Transmembrane helix</keyword>